<feature type="transmembrane region" description="Helical" evidence="17">
    <location>
        <begin position="58"/>
        <end position="77"/>
    </location>
</feature>
<evidence type="ECO:0000256" key="6">
    <source>
        <dbReference type="ARBA" id="ARBA00022692"/>
    </source>
</evidence>
<comment type="similarity">
    <text evidence="14">Belongs to the SLC12A transporter family. K/Cl co-transporter subfamily.</text>
</comment>
<feature type="region of interest" description="Disordered" evidence="16">
    <location>
        <begin position="960"/>
        <end position="1022"/>
    </location>
</feature>
<evidence type="ECO:0000256" key="14">
    <source>
        <dbReference type="ARBA" id="ARBA00046331"/>
    </source>
</evidence>
<keyword evidence="9 17" id="KW-1133">Transmembrane helix</keyword>
<feature type="transmembrane region" description="Helical" evidence="17">
    <location>
        <begin position="390"/>
        <end position="415"/>
    </location>
</feature>
<evidence type="ECO:0000256" key="16">
    <source>
        <dbReference type="SAM" id="MobiDB-lite"/>
    </source>
</evidence>
<dbReference type="GO" id="GO:0006884">
    <property type="term" value="P:cell volume homeostasis"/>
    <property type="evidence" value="ECO:0007669"/>
    <property type="project" value="TreeGrafter"/>
</dbReference>
<feature type="transmembrane region" description="Helical" evidence="17">
    <location>
        <begin position="514"/>
        <end position="536"/>
    </location>
</feature>
<dbReference type="FunFam" id="1.20.1740.10:FF:000049">
    <property type="entry name" value="Solute carrier family 12 (potassium/chloride transporter), member 4"/>
    <property type="match status" value="1"/>
</dbReference>
<evidence type="ECO:0000256" key="17">
    <source>
        <dbReference type="SAM" id="Phobius"/>
    </source>
</evidence>
<feature type="transmembrane region" description="Helical" evidence="17">
    <location>
        <begin position="210"/>
        <end position="229"/>
    </location>
</feature>
<keyword evidence="5" id="KW-0597">Phosphoprotein</keyword>
<keyword evidence="21" id="KW-1185">Reference proteome</keyword>
<dbReference type="GO" id="GO:0007268">
    <property type="term" value="P:chemical synaptic transmission"/>
    <property type="evidence" value="ECO:0007669"/>
    <property type="project" value="TreeGrafter"/>
</dbReference>
<feature type="domain" description="Amino acid permease/ SLC12A" evidence="18">
    <location>
        <begin position="58"/>
        <end position="233"/>
    </location>
</feature>
<keyword evidence="4" id="KW-0633">Potassium transport</keyword>
<dbReference type="Pfam" id="PF00324">
    <property type="entry name" value="AA_permease"/>
    <property type="match status" value="2"/>
</dbReference>
<dbReference type="GO" id="GO:0055064">
    <property type="term" value="P:chloride ion homeostasis"/>
    <property type="evidence" value="ECO:0007669"/>
    <property type="project" value="TreeGrafter"/>
</dbReference>
<dbReference type="Proteomes" id="UP000324091">
    <property type="component" value="Chromosome 17"/>
</dbReference>
<proteinExistence type="inferred from homology"/>
<evidence type="ECO:0000259" key="18">
    <source>
        <dbReference type="Pfam" id="PF00324"/>
    </source>
</evidence>
<keyword evidence="3" id="KW-1003">Cell membrane</keyword>
<dbReference type="InterPro" id="IPR004842">
    <property type="entry name" value="SLC12A_fam"/>
</dbReference>
<evidence type="ECO:0000256" key="3">
    <source>
        <dbReference type="ARBA" id="ARBA00022475"/>
    </source>
</evidence>
<keyword evidence="7" id="KW-0769">Symport</keyword>
<keyword evidence="12" id="KW-0325">Glycoprotein</keyword>
<feature type="compositionally biased region" description="Basic and acidic residues" evidence="16">
    <location>
        <begin position="963"/>
        <end position="979"/>
    </location>
</feature>
<dbReference type="EMBL" id="RHFK02000009">
    <property type="protein sequence ID" value="TWW70532.1"/>
    <property type="molecule type" value="Genomic_DNA"/>
</dbReference>
<feature type="transmembrane region" description="Helical" evidence="17">
    <location>
        <begin position="89"/>
        <end position="114"/>
    </location>
</feature>
<organism evidence="20 21">
    <name type="scientific">Takifugu flavidus</name>
    <name type="common">sansaifugu</name>
    <dbReference type="NCBI Taxonomy" id="433684"/>
    <lineage>
        <taxon>Eukaryota</taxon>
        <taxon>Metazoa</taxon>
        <taxon>Chordata</taxon>
        <taxon>Craniata</taxon>
        <taxon>Vertebrata</taxon>
        <taxon>Euteleostomi</taxon>
        <taxon>Actinopterygii</taxon>
        <taxon>Neopterygii</taxon>
        <taxon>Teleostei</taxon>
        <taxon>Neoteleostei</taxon>
        <taxon>Acanthomorphata</taxon>
        <taxon>Eupercaria</taxon>
        <taxon>Tetraodontiformes</taxon>
        <taxon>Tetradontoidea</taxon>
        <taxon>Tetraodontidae</taxon>
        <taxon>Takifugu</taxon>
    </lineage>
</organism>
<dbReference type="GO" id="GO:0005886">
    <property type="term" value="C:plasma membrane"/>
    <property type="evidence" value="ECO:0007669"/>
    <property type="project" value="UniProtKB-SubCell"/>
</dbReference>
<evidence type="ECO:0000256" key="5">
    <source>
        <dbReference type="ARBA" id="ARBA00022553"/>
    </source>
</evidence>
<feature type="transmembrane region" description="Helical" evidence="17">
    <location>
        <begin position="548"/>
        <end position="572"/>
    </location>
</feature>
<comment type="catalytic activity">
    <reaction evidence="15">
        <text>K(+)(in) + chloride(in) = K(+)(out) + chloride(out)</text>
        <dbReference type="Rhea" id="RHEA:72427"/>
        <dbReference type="ChEBI" id="CHEBI:17996"/>
        <dbReference type="ChEBI" id="CHEBI:29103"/>
    </reaction>
</comment>
<evidence type="ECO:0000256" key="8">
    <source>
        <dbReference type="ARBA" id="ARBA00022958"/>
    </source>
</evidence>
<protein>
    <submittedName>
        <fullName evidence="20">Solute carrier family 12 member 7</fullName>
    </submittedName>
</protein>
<feature type="transmembrane region" description="Helical" evidence="17">
    <location>
        <begin position="490"/>
        <end position="508"/>
    </location>
</feature>
<dbReference type="GO" id="GO:0015379">
    <property type="term" value="F:potassium:chloride symporter activity"/>
    <property type="evidence" value="ECO:0007669"/>
    <property type="project" value="InterPro"/>
</dbReference>
<evidence type="ECO:0000256" key="12">
    <source>
        <dbReference type="ARBA" id="ARBA00023180"/>
    </source>
</evidence>
<comment type="subcellular location">
    <subcellularLocation>
        <location evidence="1">Cell membrane</location>
        <topology evidence="1">Multi-pass membrane protein</topology>
    </subcellularLocation>
</comment>
<dbReference type="AlphaFoldDB" id="A0A5C6NSP1"/>
<evidence type="ECO:0000256" key="1">
    <source>
        <dbReference type="ARBA" id="ARBA00004651"/>
    </source>
</evidence>
<evidence type="ECO:0000256" key="9">
    <source>
        <dbReference type="ARBA" id="ARBA00022989"/>
    </source>
</evidence>
<dbReference type="GO" id="GO:0055075">
    <property type="term" value="P:potassium ion homeostasis"/>
    <property type="evidence" value="ECO:0007669"/>
    <property type="project" value="TreeGrafter"/>
</dbReference>
<feature type="region of interest" description="Disordered" evidence="16">
    <location>
        <begin position="659"/>
        <end position="692"/>
    </location>
</feature>
<dbReference type="FunFam" id="1.20.1740.10:FF:000040">
    <property type="entry name" value="Solute carrier family 12 member 6"/>
    <property type="match status" value="1"/>
</dbReference>
<dbReference type="GO" id="GO:1990573">
    <property type="term" value="P:potassium ion import across plasma membrane"/>
    <property type="evidence" value="ECO:0007669"/>
    <property type="project" value="TreeGrafter"/>
</dbReference>
<feature type="domain" description="Amino acid permease/ SLC12A" evidence="18">
    <location>
        <begin position="347"/>
        <end position="625"/>
    </location>
</feature>
<evidence type="ECO:0000256" key="10">
    <source>
        <dbReference type="ARBA" id="ARBA00023065"/>
    </source>
</evidence>
<dbReference type="InterPro" id="IPR000076">
    <property type="entry name" value="KCL_cotranspt"/>
</dbReference>
<dbReference type="PANTHER" id="PTHR11827:SF47">
    <property type="entry name" value="SOLUTE CARRIER FAMILY 12 MEMBER 7"/>
    <property type="match status" value="1"/>
</dbReference>
<dbReference type="Pfam" id="PF03522">
    <property type="entry name" value="SLC12"/>
    <property type="match status" value="2"/>
</dbReference>
<dbReference type="InterPro" id="IPR018491">
    <property type="entry name" value="SLC12_C"/>
</dbReference>
<evidence type="ECO:0000256" key="7">
    <source>
        <dbReference type="ARBA" id="ARBA00022847"/>
    </source>
</evidence>
<keyword evidence="2" id="KW-0813">Transport</keyword>
<name>A0A5C6NSP1_9TELE</name>
<feature type="domain" description="SLC12A transporter C-terminal" evidence="19">
    <location>
        <begin position="729"/>
        <end position="847"/>
    </location>
</feature>
<dbReference type="GO" id="GO:0045202">
    <property type="term" value="C:synapse"/>
    <property type="evidence" value="ECO:0007669"/>
    <property type="project" value="GOC"/>
</dbReference>
<evidence type="ECO:0000256" key="15">
    <source>
        <dbReference type="ARBA" id="ARBA00047825"/>
    </source>
</evidence>
<dbReference type="PRINTS" id="PR01081">
    <property type="entry name" value="KCLTRNSPORT"/>
</dbReference>
<accession>A0A5C6NSP1</accession>
<comment type="caution">
    <text evidence="20">The sequence shown here is derived from an EMBL/GenBank/DDBJ whole genome shotgun (WGS) entry which is preliminary data.</text>
</comment>
<gene>
    <name evidence="20" type="ORF">D4764_17G0000140</name>
</gene>
<sequence>MALFEEEMDSNPMVSSLLNKLANYTNLTQGAQEHEEEEEEGAKKKAVKSPQMGTFMGVYLPCLQNILGVILFLRLTWIVGTAGILESMAIVGLCCSCTMLTAISMSAIATNGVVPAGGSYYMISRSLGPEFGGAVGLCFYLGTTFAGSMYILGTIEILLTYIVPKAAIFVAEKKEDEAGALLNNMRVYGTCCLALMSLVVFVGVKYVNKLALVFLACVILSILAIYAGVIKTVFEPPDFPVCMLGNRTLQNHNFDRCLKTEVVANVSVTTRLWSLFCDGPELNATCNDYFANNNLTLMQGIPGLRSRVISENMWSQYGPRAMLVAHGELPSVGGSDAAEDIKMPYVVNDIATFFTLLVGIYFPSVTGIMAGSNRSGDLRDAQKSIPVGTILAIVTTSIIYMTCVVLFGACIEGVLLRDKFGDSVKGNLVIGTLSWPSPWVIVIGSFFSCCGAGLQSLTGAPRLLQAIARDGIVPFLQVFGHGKANGEPTWALLLTAAICEIGILIASLDAVAPILSMFFLMCYLFVNLACAVQTLLRTPNWRPRFRYYHWTLSFLGMSLCLALMFISSWYYAIVAMAIASCIYKYIEYRGAEKEWGDGIRGLSLNAARFALIRLEEAPPHTKNWRCTCGGSGAGGYVSSPERTSSPGGDFLSRRGLPVQEGTSCPGGDFLSRRGLPLQEGTSSPGGDFLSRRGLPLQERTSCPGGDFLSSTPQLLVLLNMDSEQVVKHPRLLSFTTQLKAGKGLTIVGNILEGTYLTKEAEAKKAEQNIKTSMAAERTKGFCHVVVSSNLRDGFSHLIQSAGLGGMKHNTVLMAWPGNWRQSSDARSWRNFIETVRETTTAHQALLVAKNVDSFPGNQDRLAEGTIDVWWVVHDGGLLMLLPFLLRQHKVWRKCKMRIFTVAQMDDNSIQMKKDLQMFLYHLRLDAEVEVVEMHDNDISAFTYEKTLVMEQRSQMLKQMQLSRTEREREIQSITDESRSSIRRKNPGAGLSRQSSLMDDTQEDEVAPYSPSQPLAVAPQAGGYKAEALDAILG</sequence>
<feature type="domain" description="SLC12A transporter C-terminal" evidence="19">
    <location>
        <begin position="858"/>
        <end position="984"/>
    </location>
</feature>
<keyword evidence="8" id="KW-0630">Potassium</keyword>
<evidence type="ECO:0000256" key="2">
    <source>
        <dbReference type="ARBA" id="ARBA00022448"/>
    </source>
</evidence>
<feature type="transmembrane region" description="Helical" evidence="17">
    <location>
        <begin position="134"/>
        <end position="164"/>
    </location>
</feature>
<evidence type="ECO:0000256" key="11">
    <source>
        <dbReference type="ARBA" id="ARBA00023136"/>
    </source>
</evidence>
<evidence type="ECO:0000259" key="19">
    <source>
        <dbReference type="Pfam" id="PF03522"/>
    </source>
</evidence>
<feature type="transmembrane region" description="Helical" evidence="17">
    <location>
        <begin position="350"/>
        <end position="370"/>
    </location>
</feature>
<evidence type="ECO:0000313" key="20">
    <source>
        <dbReference type="EMBL" id="TWW70532.1"/>
    </source>
</evidence>
<evidence type="ECO:0000313" key="21">
    <source>
        <dbReference type="Proteomes" id="UP000324091"/>
    </source>
</evidence>
<reference evidence="20 21" key="1">
    <citation type="submission" date="2019-04" db="EMBL/GenBank/DDBJ databases">
        <title>Chromosome genome assembly for Takifugu flavidus.</title>
        <authorList>
            <person name="Xiao S."/>
        </authorList>
    </citation>
    <scope>NUCLEOTIDE SEQUENCE [LARGE SCALE GENOMIC DNA]</scope>
    <source>
        <strain evidence="20">HTHZ2018</strain>
        <tissue evidence="20">Muscle</tissue>
    </source>
</reference>
<keyword evidence="11 17" id="KW-0472">Membrane</keyword>
<dbReference type="InterPro" id="IPR004841">
    <property type="entry name" value="AA-permease/SLC12A_dom"/>
</dbReference>
<keyword evidence="13" id="KW-0868">Chloride</keyword>
<evidence type="ECO:0000256" key="13">
    <source>
        <dbReference type="ARBA" id="ARBA00023214"/>
    </source>
</evidence>
<keyword evidence="10" id="KW-0406">Ion transport</keyword>
<dbReference type="Gene3D" id="1.20.1740.10">
    <property type="entry name" value="Amino acid/polyamine transporter I"/>
    <property type="match status" value="1"/>
</dbReference>
<evidence type="ECO:0000256" key="4">
    <source>
        <dbReference type="ARBA" id="ARBA00022538"/>
    </source>
</evidence>
<dbReference type="PANTHER" id="PTHR11827">
    <property type="entry name" value="SOLUTE CARRIER FAMILY 12, CATION COTRANSPORTERS"/>
    <property type="match status" value="1"/>
</dbReference>
<feature type="transmembrane region" description="Helical" evidence="17">
    <location>
        <begin position="185"/>
        <end position="204"/>
    </location>
</feature>
<keyword evidence="6 17" id="KW-0812">Transmembrane</keyword>